<evidence type="ECO:0000256" key="3">
    <source>
        <dbReference type="ARBA" id="ARBA00023125"/>
    </source>
</evidence>
<dbReference type="InterPro" id="IPR005119">
    <property type="entry name" value="LysR_subst-bd"/>
</dbReference>
<dbReference type="InterPro" id="IPR036390">
    <property type="entry name" value="WH_DNA-bd_sf"/>
</dbReference>
<dbReference type="AlphaFoldDB" id="A0A7Y3S2X6"/>
<keyword evidence="3" id="KW-0238">DNA-binding</keyword>
<dbReference type="EMBL" id="JABFCN010000009">
    <property type="protein sequence ID" value="NNU36007.1"/>
    <property type="molecule type" value="Genomic_DNA"/>
</dbReference>
<dbReference type="InterPro" id="IPR000847">
    <property type="entry name" value="LysR_HTH_N"/>
</dbReference>
<dbReference type="PANTHER" id="PTHR30346">
    <property type="entry name" value="TRANSCRIPTIONAL DUAL REGULATOR HCAR-RELATED"/>
    <property type="match status" value="1"/>
</dbReference>
<organism evidence="9 10">
    <name type="scientific">Rhizobium sophorae</name>
    <dbReference type="NCBI Taxonomy" id="1535242"/>
    <lineage>
        <taxon>Bacteria</taxon>
        <taxon>Pseudomonadati</taxon>
        <taxon>Pseudomonadota</taxon>
        <taxon>Alphaproteobacteria</taxon>
        <taxon>Hyphomicrobiales</taxon>
        <taxon>Rhizobiaceae</taxon>
        <taxon>Rhizobium/Agrobacterium group</taxon>
        <taxon>Rhizobium</taxon>
    </lineage>
</organism>
<dbReference type="PANTHER" id="PTHR30346:SF0">
    <property type="entry name" value="HCA OPERON TRANSCRIPTIONAL ACTIVATOR HCAR"/>
    <property type="match status" value="1"/>
</dbReference>
<comment type="caution">
    <text evidence="9">The sequence shown here is derived from an EMBL/GenBank/DDBJ whole genome shotgun (WGS) entry which is preliminary data.</text>
</comment>
<evidence type="ECO:0000256" key="5">
    <source>
        <dbReference type="ARBA" id="ARBA00054626"/>
    </source>
</evidence>
<evidence type="ECO:0000256" key="2">
    <source>
        <dbReference type="ARBA" id="ARBA00023015"/>
    </source>
</evidence>
<dbReference type="FunFam" id="1.10.10.10:FF:000001">
    <property type="entry name" value="LysR family transcriptional regulator"/>
    <property type="match status" value="1"/>
</dbReference>
<protein>
    <recommendedName>
        <fullName evidence="6">HTH-type transcriptional regulator TtuA</fullName>
    </recommendedName>
    <alternativeName>
        <fullName evidence="7">Tartrate utilization transcriptional regulator</fullName>
    </alternativeName>
</protein>
<dbReference type="GO" id="GO:0003677">
    <property type="term" value="F:DNA binding"/>
    <property type="evidence" value="ECO:0007669"/>
    <property type="project" value="UniProtKB-KW"/>
</dbReference>
<dbReference type="GO" id="GO:0003700">
    <property type="term" value="F:DNA-binding transcription factor activity"/>
    <property type="evidence" value="ECO:0007669"/>
    <property type="project" value="InterPro"/>
</dbReference>
<dbReference type="CDD" id="cd08414">
    <property type="entry name" value="PBP2_LTTR_aromatics_like"/>
    <property type="match status" value="1"/>
</dbReference>
<comment type="similarity">
    <text evidence="1">Belongs to the LysR transcriptional regulatory family.</text>
</comment>
<keyword evidence="4" id="KW-0804">Transcription</keyword>
<keyword evidence="10" id="KW-1185">Reference proteome</keyword>
<proteinExistence type="inferred from homology"/>
<dbReference type="Pfam" id="PF03466">
    <property type="entry name" value="LysR_substrate"/>
    <property type="match status" value="1"/>
</dbReference>
<dbReference type="Gene3D" id="3.40.190.10">
    <property type="entry name" value="Periplasmic binding protein-like II"/>
    <property type="match status" value="2"/>
</dbReference>
<evidence type="ECO:0000259" key="8">
    <source>
        <dbReference type="PROSITE" id="PS50931"/>
    </source>
</evidence>
<dbReference type="RefSeq" id="WP_171376147.1">
    <property type="nucleotide sequence ID" value="NZ_JABFCN010000009.1"/>
</dbReference>
<dbReference type="Pfam" id="PF00126">
    <property type="entry name" value="HTH_1"/>
    <property type="match status" value="1"/>
</dbReference>
<dbReference type="Gene3D" id="1.10.10.10">
    <property type="entry name" value="Winged helix-like DNA-binding domain superfamily/Winged helix DNA-binding domain"/>
    <property type="match status" value="1"/>
</dbReference>
<accession>A0A7Y3S2X6</accession>
<dbReference type="Proteomes" id="UP000519972">
    <property type="component" value="Unassembled WGS sequence"/>
</dbReference>
<evidence type="ECO:0000256" key="7">
    <source>
        <dbReference type="ARBA" id="ARBA00083243"/>
    </source>
</evidence>
<name>A0A7Y3S2X6_9HYPH</name>
<dbReference type="SUPFAM" id="SSF53850">
    <property type="entry name" value="Periplasmic binding protein-like II"/>
    <property type="match status" value="1"/>
</dbReference>
<evidence type="ECO:0000313" key="10">
    <source>
        <dbReference type="Proteomes" id="UP000519972"/>
    </source>
</evidence>
<evidence type="ECO:0000256" key="4">
    <source>
        <dbReference type="ARBA" id="ARBA00023163"/>
    </source>
</evidence>
<evidence type="ECO:0000256" key="1">
    <source>
        <dbReference type="ARBA" id="ARBA00009437"/>
    </source>
</evidence>
<evidence type="ECO:0000256" key="6">
    <source>
        <dbReference type="ARBA" id="ARBA00067332"/>
    </source>
</evidence>
<feature type="domain" description="HTH lysR-type" evidence="8">
    <location>
        <begin position="1"/>
        <end position="60"/>
    </location>
</feature>
<dbReference type="GO" id="GO:0032993">
    <property type="term" value="C:protein-DNA complex"/>
    <property type="evidence" value="ECO:0007669"/>
    <property type="project" value="TreeGrafter"/>
</dbReference>
<gene>
    <name evidence="9" type="ORF">G9X64_05825</name>
</gene>
<dbReference type="PROSITE" id="PS50931">
    <property type="entry name" value="HTH_LYSR"/>
    <property type="match status" value="1"/>
</dbReference>
<comment type="function">
    <text evidence="5">Transcriptional regulator of the ttuABCDE tartrate utilization operon.</text>
</comment>
<dbReference type="SUPFAM" id="SSF46785">
    <property type="entry name" value="Winged helix' DNA-binding domain"/>
    <property type="match status" value="1"/>
</dbReference>
<dbReference type="InterPro" id="IPR036388">
    <property type="entry name" value="WH-like_DNA-bd_sf"/>
</dbReference>
<keyword evidence="2" id="KW-0805">Transcription regulation</keyword>
<evidence type="ECO:0000313" key="9">
    <source>
        <dbReference type="EMBL" id="NNU36007.1"/>
    </source>
</evidence>
<sequence>MRNALRQLRYLSVAAQVGSFRRAAEMCDVDQSSVSRALKQLEDDLGVSLFERARSGVRLTPAGRHFLADVSPVIEQLESARRSARTTRAAESGLLRIGILTSLAGGFLRELVQSYAERHPCVIIDVRDGGRLEHLAAVRTGRLDAAIVTGSGAIPGCETRELWRERVHVALPESHPLAEKHKLDWPDLKEEHFLVSRGEPGPEVHHYIVRRSADYSNYPYIEEKAALQDTLMNLVSLGQGITLVSAAWAAVKVPGLVLRPLTARADIVPFSAVWLYENDNPAFHKFLQTGEQLASSTARRREHT</sequence>
<reference evidence="9 10" key="1">
    <citation type="submission" date="2020-02" db="EMBL/GenBank/DDBJ databases">
        <authorList>
            <person name="Sun Q."/>
        </authorList>
    </citation>
    <scope>NUCLEOTIDE SEQUENCE [LARGE SCALE GENOMIC DNA]</scope>
    <source>
        <strain evidence="9 10">CCBAU 03386</strain>
    </source>
</reference>
<dbReference type="PRINTS" id="PR00039">
    <property type="entry name" value="HTHLYSR"/>
</dbReference>